<dbReference type="AlphaFoldDB" id="A5WG20"/>
<evidence type="ECO:0000256" key="7">
    <source>
        <dbReference type="ARBA" id="ARBA00023065"/>
    </source>
</evidence>
<keyword evidence="7" id="KW-0406">Ion transport</keyword>
<dbReference type="InterPro" id="IPR001702">
    <property type="entry name" value="Porin_Gram-ve"/>
</dbReference>
<dbReference type="InterPro" id="IPR050298">
    <property type="entry name" value="Gram-neg_bact_OMP"/>
</dbReference>
<dbReference type="InterPro" id="IPR023614">
    <property type="entry name" value="Porin_dom_sf"/>
</dbReference>
<evidence type="ECO:0000256" key="5">
    <source>
        <dbReference type="ARBA" id="ARBA00022692"/>
    </source>
</evidence>
<dbReference type="PRINTS" id="PR00182">
    <property type="entry name" value="ECOLNEIPORIN"/>
</dbReference>
<evidence type="ECO:0000256" key="9">
    <source>
        <dbReference type="ARBA" id="ARBA00023136"/>
    </source>
</evidence>
<comment type="subcellular location">
    <subcellularLocation>
        <location evidence="1">Cell outer membrane</location>
        <topology evidence="1">Multi-pass membrane protein</topology>
    </subcellularLocation>
</comment>
<dbReference type="KEGG" id="prw:PsycPRwf_1671"/>
<keyword evidence="3" id="KW-0813">Transport</keyword>
<comment type="subunit">
    <text evidence="2">Homotrimer.</text>
</comment>
<reference evidence="12" key="1">
    <citation type="submission" date="2007-05" db="EMBL/GenBank/DDBJ databases">
        <title>Complete sequence of chromosome of Psychrobacter sp. PRwf-1.</title>
        <authorList>
            <consortium name="US DOE Joint Genome Institute"/>
            <person name="Copeland A."/>
            <person name="Lucas S."/>
            <person name="Lapidus A."/>
            <person name="Barry K."/>
            <person name="Detter J.C."/>
            <person name="Glavina del Rio T."/>
            <person name="Hammon N."/>
            <person name="Israni S."/>
            <person name="Dalin E."/>
            <person name="Tice H."/>
            <person name="Pitluck S."/>
            <person name="Chain P."/>
            <person name="Malfatti S."/>
            <person name="Shin M."/>
            <person name="Vergez L."/>
            <person name="Schmutz J."/>
            <person name="Larimer F."/>
            <person name="Land M."/>
            <person name="Hauser L."/>
            <person name="Kyrpides N."/>
            <person name="Kim E."/>
            <person name="Tiedje J."/>
            <person name="Richardson P."/>
        </authorList>
    </citation>
    <scope>NUCLEOTIDE SEQUENCE [LARGE SCALE GENOMIC DNA]</scope>
    <source>
        <strain evidence="12">PRwf-1</strain>
    </source>
</reference>
<dbReference type="EMBL" id="CP000713">
    <property type="protein sequence ID" value="ABQ94611.1"/>
    <property type="molecule type" value="Genomic_DNA"/>
</dbReference>
<evidence type="ECO:0000256" key="11">
    <source>
        <dbReference type="SAM" id="SignalP"/>
    </source>
</evidence>
<keyword evidence="8" id="KW-0626">Porin</keyword>
<name>A5WG20_PSYWF</name>
<dbReference type="eggNOG" id="COG3203">
    <property type="taxonomic scope" value="Bacteria"/>
</dbReference>
<dbReference type="HOGENOM" id="CLU_735439_0_0_6"/>
<keyword evidence="10" id="KW-0998">Cell outer membrane</keyword>
<accession>A5WG20</accession>
<dbReference type="GO" id="GO:0009279">
    <property type="term" value="C:cell outer membrane"/>
    <property type="evidence" value="ECO:0007669"/>
    <property type="project" value="UniProtKB-SubCell"/>
</dbReference>
<protein>
    <submittedName>
        <fullName evidence="12">Porin, Gram-negative type</fullName>
    </submittedName>
</protein>
<dbReference type="PANTHER" id="PTHR34501:SF9">
    <property type="entry name" value="MAJOR OUTER MEMBRANE PROTEIN P.IA"/>
    <property type="match status" value="1"/>
</dbReference>
<evidence type="ECO:0000256" key="1">
    <source>
        <dbReference type="ARBA" id="ARBA00004571"/>
    </source>
</evidence>
<dbReference type="GO" id="GO:0015288">
    <property type="term" value="F:porin activity"/>
    <property type="evidence" value="ECO:0007669"/>
    <property type="project" value="UniProtKB-KW"/>
</dbReference>
<feature type="signal peptide" evidence="11">
    <location>
        <begin position="1"/>
        <end position="20"/>
    </location>
</feature>
<dbReference type="STRING" id="349106.PsycPRwf_1671"/>
<evidence type="ECO:0000256" key="2">
    <source>
        <dbReference type="ARBA" id="ARBA00011233"/>
    </source>
</evidence>
<keyword evidence="6 11" id="KW-0732">Signal</keyword>
<dbReference type="SUPFAM" id="SSF56935">
    <property type="entry name" value="Porins"/>
    <property type="match status" value="1"/>
</dbReference>
<evidence type="ECO:0000256" key="3">
    <source>
        <dbReference type="ARBA" id="ARBA00022448"/>
    </source>
</evidence>
<dbReference type="InterPro" id="IPR033900">
    <property type="entry name" value="Gram_neg_porin_domain"/>
</dbReference>
<feature type="chain" id="PRO_5002689300" evidence="11">
    <location>
        <begin position="21"/>
        <end position="363"/>
    </location>
</feature>
<evidence type="ECO:0000256" key="8">
    <source>
        <dbReference type="ARBA" id="ARBA00023114"/>
    </source>
</evidence>
<dbReference type="CDD" id="cd00342">
    <property type="entry name" value="gram_neg_porins"/>
    <property type="match status" value="1"/>
</dbReference>
<keyword evidence="9" id="KW-0472">Membrane</keyword>
<keyword evidence="5" id="KW-0812">Transmembrane</keyword>
<evidence type="ECO:0000256" key="6">
    <source>
        <dbReference type="ARBA" id="ARBA00022729"/>
    </source>
</evidence>
<evidence type="ECO:0000313" key="12">
    <source>
        <dbReference type="EMBL" id="ABQ94611.1"/>
    </source>
</evidence>
<sequence length="363" mass="39349" precursor="true">MKKLLLASAVAALSVSAANAAPTVYGKIFMTADYVDEELKNGNHDENGVEISSQGSRVGFKGLEPLSANTDVVYQLEYGIDVDGDDHETFKNRDTYLGLKNNSFGEFRAGKNQSTTDYINNVVVNEGYWDNLGSTKLGDEKEVSALTMADSSRINNSIVWMAPKFEGVPVQFAAMYANDDDYAGEKNSGWGASLLFDQGAGYTFGLAYEDDLNLRSEVETVTGKVFNGGDLIRGTATLDLATFNSGFPVTLGALYQEADYDNGDKKEKGYVISAQMGLTNFAKPATIYTQYNNTSNLNGVDGFDSSQIVVGGKYYYQKNMIAHAYIGQNDADNVVKIDKFGNRSPNLGDGKVFAVGGGLEYKF</sequence>
<dbReference type="Gene3D" id="2.40.160.10">
    <property type="entry name" value="Porin"/>
    <property type="match status" value="1"/>
</dbReference>
<keyword evidence="4" id="KW-1134">Transmembrane beta strand</keyword>
<dbReference type="Pfam" id="PF00267">
    <property type="entry name" value="Porin_1"/>
    <property type="match status" value="1"/>
</dbReference>
<evidence type="ECO:0000256" key="10">
    <source>
        <dbReference type="ARBA" id="ARBA00023237"/>
    </source>
</evidence>
<proteinExistence type="predicted"/>
<dbReference type="PANTHER" id="PTHR34501">
    <property type="entry name" value="PROTEIN YDDL-RELATED"/>
    <property type="match status" value="1"/>
</dbReference>
<organism evidence="12">
    <name type="scientific">Psychrobacter sp. (strain PRwf-1)</name>
    <dbReference type="NCBI Taxonomy" id="349106"/>
    <lineage>
        <taxon>Bacteria</taxon>
        <taxon>Pseudomonadati</taxon>
        <taxon>Pseudomonadota</taxon>
        <taxon>Gammaproteobacteria</taxon>
        <taxon>Moraxellales</taxon>
        <taxon>Moraxellaceae</taxon>
        <taxon>Psychrobacter</taxon>
    </lineage>
</organism>
<dbReference type="GO" id="GO:0046930">
    <property type="term" value="C:pore complex"/>
    <property type="evidence" value="ECO:0007669"/>
    <property type="project" value="UniProtKB-KW"/>
</dbReference>
<evidence type="ECO:0000256" key="4">
    <source>
        <dbReference type="ARBA" id="ARBA00022452"/>
    </source>
</evidence>
<dbReference type="GO" id="GO:0034220">
    <property type="term" value="P:monoatomic ion transmembrane transport"/>
    <property type="evidence" value="ECO:0007669"/>
    <property type="project" value="InterPro"/>
</dbReference>
<gene>
    <name evidence="12" type="ordered locus">PsycPRwf_1671</name>
</gene>